<accession>A0ABT7HNA6</accession>
<dbReference type="EMBL" id="JANURM010000001">
    <property type="protein sequence ID" value="MDL0087887.1"/>
    <property type="molecule type" value="Genomic_DNA"/>
</dbReference>
<dbReference type="Pfam" id="PF01810">
    <property type="entry name" value="LysE"/>
    <property type="match status" value="1"/>
</dbReference>
<feature type="transmembrane region" description="Helical" evidence="6">
    <location>
        <begin position="35"/>
        <end position="58"/>
    </location>
</feature>
<reference evidence="8" key="2">
    <citation type="journal article" date="2023" name="Microorganisms">
        <title>Isolation and Genomic Characteristics of Cat-Borne Campylobacter felis sp. nov. and Sheep-Borne Campylobacter ovis sp. nov.</title>
        <authorList>
            <person name="Wang H."/>
            <person name="Li Y."/>
            <person name="Gu Y."/>
            <person name="Zhou G."/>
            <person name="Chen X."/>
            <person name="Zhang X."/>
            <person name="Shao Z."/>
            <person name="Zhang J."/>
            <person name="Zhang M."/>
        </authorList>
    </citation>
    <scope>NUCLEOTIDE SEQUENCE</scope>
    <source>
        <strain evidence="8">PS10</strain>
    </source>
</reference>
<dbReference type="InterPro" id="IPR001123">
    <property type="entry name" value="LeuE-type"/>
</dbReference>
<dbReference type="EMBL" id="JANURM010000001">
    <property type="protein sequence ID" value="MDL0088098.1"/>
    <property type="molecule type" value="Genomic_DNA"/>
</dbReference>
<keyword evidence="3 6" id="KW-0812">Transmembrane</keyword>
<comment type="subcellular location">
    <subcellularLocation>
        <location evidence="1">Cell membrane</location>
        <topology evidence="1">Multi-pass membrane protein</topology>
    </subcellularLocation>
</comment>
<dbReference type="PANTHER" id="PTHR30086:SF20">
    <property type="entry name" value="ARGININE EXPORTER PROTEIN ARGO-RELATED"/>
    <property type="match status" value="1"/>
</dbReference>
<proteinExistence type="predicted"/>
<name>A0ABT7HNA6_9BACT</name>
<evidence type="ECO:0000256" key="2">
    <source>
        <dbReference type="ARBA" id="ARBA00022475"/>
    </source>
</evidence>
<organism evidence="8 9">
    <name type="scientific">Campylobacter gastrosuis</name>
    <dbReference type="NCBI Taxonomy" id="2974576"/>
    <lineage>
        <taxon>Bacteria</taxon>
        <taxon>Pseudomonadati</taxon>
        <taxon>Campylobacterota</taxon>
        <taxon>Epsilonproteobacteria</taxon>
        <taxon>Campylobacterales</taxon>
        <taxon>Campylobacteraceae</taxon>
        <taxon>Campylobacter</taxon>
    </lineage>
</organism>
<evidence type="ECO:0000256" key="5">
    <source>
        <dbReference type="ARBA" id="ARBA00023136"/>
    </source>
</evidence>
<dbReference type="Proteomes" id="UP001173801">
    <property type="component" value="Unassembled WGS sequence"/>
</dbReference>
<evidence type="ECO:0000256" key="4">
    <source>
        <dbReference type="ARBA" id="ARBA00022989"/>
    </source>
</evidence>
<feature type="transmembrane region" description="Helical" evidence="6">
    <location>
        <begin position="111"/>
        <end position="132"/>
    </location>
</feature>
<feature type="transmembrane region" description="Helical" evidence="6">
    <location>
        <begin position="144"/>
        <end position="164"/>
    </location>
</feature>
<evidence type="ECO:0000313" key="9">
    <source>
        <dbReference type="Proteomes" id="UP001173801"/>
    </source>
</evidence>
<evidence type="ECO:0000256" key="1">
    <source>
        <dbReference type="ARBA" id="ARBA00004651"/>
    </source>
</evidence>
<dbReference type="PANTHER" id="PTHR30086">
    <property type="entry name" value="ARGININE EXPORTER PROTEIN ARGO"/>
    <property type="match status" value="1"/>
</dbReference>
<sequence length="201" mass="22342">MDAFLSGFGTGLSLILAIGAQNAFVLKQGILKQHVFITCLICAVSDALLIFSGVLGLGYVVSKFPAIKQIAIYGGFLFLFCYALRSFWTAFRQNHAMKIDEKPAQSLKKTILLTLAFTWLNPHVYLDTMLLIGSVSAKFADKNIIFGFGAAAASFVFFFTLGYASRVLLPLFKKPISWKILEIFIGFLMMFLAFLLLFSKF</sequence>
<keyword evidence="2" id="KW-1003">Cell membrane</keyword>
<evidence type="ECO:0000256" key="3">
    <source>
        <dbReference type="ARBA" id="ARBA00022692"/>
    </source>
</evidence>
<keyword evidence="4 6" id="KW-1133">Transmembrane helix</keyword>
<evidence type="ECO:0000313" key="8">
    <source>
        <dbReference type="EMBL" id="MDL0088098.1"/>
    </source>
</evidence>
<keyword evidence="5 6" id="KW-0472">Membrane</keyword>
<feature type="transmembrane region" description="Helical" evidence="6">
    <location>
        <begin position="70"/>
        <end position="91"/>
    </location>
</feature>
<protein>
    <submittedName>
        <fullName evidence="8">LysE/ArgO family amino acid transporter</fullName>
    </submittedName>
</protein>
<keyword evidence="9" id="KW-1185">Reference proteome</keyword>
<comment type="caution">
    <text evidence="8">The sequence shown here is derived from an EMBL/GenBank/DDBJ whole genome shotgun (WGS) entry which is preliminary data.</text>
</comment>
<gene>
    <name evidence="7" type="ORF">NYG85_00665</name>
    <name evidence="8" type="ORF">NYG85_01740</name>
</gene>
<feature type="transmembrane region" description="Helical" evidence="6">
    <location>
        <begin position="176"/>
        <end position="198"/>
    </location>
</feature>
<evidence type="ECO:0000256" key="6">
    <source>
        <dbReference type="SAM" id="Phobius"/>
    </source>
</evidence>
<dbReference type="RefSeq" id="WP_284936638.1">
    <property type="nucleotide sequence ID" value="NZ_JANURM010000001.1"/>
</dbReference>
<reference evidence="8" key="1">
    <citation type="submission" date="2022-08" db="EMBL/GenBank/DDBJ databases">
        <authorList>
            <person name="Wang H."/>
        </authorList>
    </citation>
    <scope>NUCLEOTIDE SEQUENCE</scope>
    <source>
        <strain evidence="8">PS10</strain>
    </source>
</reference>
<evidence type="ECO:0000313" key="7">
    <source>
        <dbReference type="EMBL" id="MDL0087887.1"/>
    </source>
</evidence>